<accession>A0A9D2U8R3</accession>
<evidence type="ECO:0000313" key="2">
    <source>
        <dbReference type="EMBL" id="HJD43982.1"/>
    </source>
</evidence>
<reference evidence="2" key="1">
    <citation type="journal article" date="2021" name="PeerJ">
        <title>Extensive microbial diversity within the chicken gut microbiome revealed by metagenomics and culture.</title>
        <authorList>
            <person name="Gilroy R."/>
            <person name="Ravi A."/>
            <person name="Getino M."/>
            <person name="Pursley I."/>
            <person name="Horton D.L."/>
            <person name="Alikhan N.F."/>
            <person name="Baker D."/>
            <person name="Gharbi K."/>
            <person name="Hall N."/>
            <person name="Watson M."/>
            <person name="Adriaenssens E.M."/>
            <person name="Foster-Nyarko E."/>
            <person name="Jarju S."/>
            <person name="Secka A."/>
            <person name="Antonio M."/>
            <person name="Oren A."/>
            <person name="Chaudhuri R.R."/>
            <person name="La Ragione R."/>
            <person name="Hildebrand F."/>
            <person name="Pallen M.J."/>
        </authorList>
    </citation>
    <scope>NUCLEOTIDE SEQUENCE</scope>
    <source>
        <strain evidence="2">9264</strain>
    </source>
</reference>
<evidence type="ECO:0000256" key="1">
    <source>
        <dbReference type="SAM" id="Phobius"/>
    </source>
</evidence>
<evidence type="ECO:0000313" key="3">
    <source>
        <dbReference type="Proteomes" id="UP000823889"/>
    </source>
</evidence>
<keyword evidence="1" id="KW-0472">Membrane</keyword>
<feature type="transmembrane region" description="Helical" evidence="1">
    <location>
        <begin position="63"/>
        <end position="83"/>
    </location>
</feature>
<keyword evidence="1" id="KW-1133">Transmembrane helix</keyword>
<protein>
    <submittedName>
        <fullName evidence="2">Uncharacterized protein</fullName>
    </submittedName>
</protein>
<comment type="caution">
    <text evidence="2">The sequence shown here is derived from an EMBL/GenBank/DDBJ whole genome shotgun (WGS) entry which is preliminary data.</text>
</comment>
<keyword evidence="1" id="KW-0812">Transmembrane</keyword>
<sequence length="153" mass="16369">MSTIIGKFASRTAAEQAAAVLVRRGYPAHLISINHRADLNTKLRLRQTRTHWLESTGLCSRSVLGALLGAALLGGLAAFYFSIGYLHWLLLVAVTCVGAYVGGLLGTMWFKSVPLPRAATGHVLLIVQTSAYNSQSLNQELRYAGAIAVEGTS</sequence>
<organism evidence="2 3">
    <name type="scientific">Candidatus Paenalcaligenes intestinipullorum</name>
    <dbReference type="NCBI Taxonomy" id="2838718"/>
    <lineage>
        <taxon>Bacteria</taxon>
        <taxon>Pseudomonadati</taxon>
        <taxon>Pseudomonadota</taxon>
        <taxon>Betaproteobacteria</taxon>
        <taxon>Burkholderiales</taxon>
        <taxon>Alcaligenaceae</taxon>
        <taxon>Paenalcaligenes</taxon>
    </lineage>
</organism>
<reference evidence="2" key="2">
    <citation type="submission" date="2021-04" db="EMBL/GenBank/DDBJ databases">
        <authorList>
            <person name="Gilroy R."/>
        </authorList>
    </citation>
    <scope>NUCLEOTIDE SEQUENCE</scope>
    <source>
        <strain evidence="2">9264</strain>
    </source>
</reference>
<gene>
    <name evidence="2" type="ORF">H9906_03020</name>
</gene>
<dbReference type="EMBL" id="DWUQ01000057">
    <property type="protein sequence ID" value="HJD43982.1"/>
    <property type="molecule type" value="Genomic_DNA"/>
</dbReference>
<dbReference type="Proteomes" id="UP000823889">
    <property type="component" value="Unassembled WGS sequence"/>
</dbReference>
<dbReference type="AlphaFoldDB" id="A0A9D2U8R3"/>
<feature type="transmembrane region" description="Helical" evidence="1">
    <location>
        <begin position="89"/>
        <end position="110"/>
    </location>
</feature>
<proteinExistence type="predicted"/>
<name>A0A9D2U8R3_9BURK</name>